<evidence type="ECO:0000313" key="12">
    <source>
        <dbReference type="EMBL" id="GEQ21822.1"/>
    </source>
</evidence>
<dbReference type="InterPro" id="IPR013783">
    <property type="entry name" value="Ig-like_fold"/>
</dbReference>
<reference evidence="12 13" key="1">
    <citation type="submission" date="2019-07" db="EMBL/GenBank/DDBJ databases">
        <title>Whole genome shotgun sequence of Clostridium butyricum NBRC 3858.</title>
        <authorList>
            <person name="Hosoyama A."/>
            <person name="Uohara A."/>
            <person name="Ohji S."/>
            <person name="Ichikawa N."/>
        </authorList>
    </citation>
    <scope>NUCLEOTIDE SEQUENCE [LARGE SCALE GENOMIC DNA]</scope>
    <source>
        <strain evidence="12 13">NBRC 3858</strain>
    </source>
</reference>
<dbReference type="SMART" id="SM00409">
    <property type="entry name" value="IG"/>
    <property type="match status" value="2"/>
</dbReference>
<dbReference type="PANTHER" id="PTHR34983">
    <property type="entry name" value="ARABINOGALACTAN ENDO-BETA-1,4-GALACTANASE A"/>
    <property type="match status" value="1"/>
</dbReference>
<dbReference type="GO" id="GO:0015926">
    <property type="term" value="F:glucosidase activity"/>
    <property type="evidence" value="ECO:0007669"/>
    <property type="project" value="InterPro"/>
</dbReference>
<dbReference type="Pfam" id="PF02368">
    <property type="entry name" value="Big_2"/>
    <property type="match status" value="2"/>
</dbReference>
<feature type="repeat" description="Cell wall-binding" evidence="8">
    <location>
        <begin position="991"/>
        <end position="1010"/>
    </location>
</feature>
<gene>
    <name evidence="12" type="ORF">CBU02nite_23280</name>
</gene>
<keyword evidence="6 9" id="KW-0326">Glycosidase</keyword>
<dbReference type="Gene3D" id="2.60.40.10">
    <property type="entry name" value="Immunoglobulins"/>
    <property type="match status" value="1"/>
</dbReference>
<dbReference type="SUPFAM" id="SSF49373">
    <property type="entry name" value="Invasin/intimin cell-adhesion fragments"/>
    <property type="match status" value="2"/>
</dbReference>
<dbReference type="Gene3D" id="2.60.120.260">
    <property type="entry name" value="Galactose-binding domain-like"/>
    <property type="match status" value="1"/>
</dbReference>
<comment type="catalytic activity">
    <reaction evidence="1 9">
        <text>The enzyme specifically hydrolyzes (1-&gt;4)-beta-D-galactosidic linkages in type I arabinogalactans.</text>
        <dbReference type="EC" id="3.2.1.89"/>
    </reaction>
</comment>
<evidence type="ECO:0000256" key="1">
    <source>
        <dbReference type="ARBA" id="ARBA00001695"/>
    </source>
</evidence>
<keyword evidence="7" id="KW-0393">Immunoglobulin domain</keyword>
<dbReference type="InterPro" id="IPR003599">
    <property type="entry name" value="Ig_sub"/>
</dbReference>
<evidence type="ECO:0000259" key="11">
    <source>
        <dbReference type="PROSITE" id="PS50835"/>
    </source>
</evidence>
<dbReference type="EC" id="3.2.1.89" evidence="3 9"/>
<feature type="compositionally biased region" description="Polar residues" evidence="10">
    <location>
        <begin position="821"/>
        <end position="831"/>
    </location>
</feature>
<keyword evidence="5 9" id="KW-0378">Hydrolase</keyword>
<dbReference type="InterPro" id="IPR003343">
    <property type="entry name" value="Big_2"/>
</dbReference>
<evidence type="ECO:0000256" key="8">
    <source>
        <dbReference type="PROSITE-ProRule" id="PRU00591"/>
    </source>
</evidence>
<evidence type="ECO:0000256" key="10">
    <source>
        <dbReference type="SAM" id="MobiDB-lite"/>
    </source>
</evidence>
<dbReference type="Pfam" id="PF07679">
    <property type="entry name" value="I-set"/>
    <property type="match status" value="1"/>
</dbReference>
<evidence type="ECO:0000256" key="3">
    <source>
        <dbReference type="ARBA" id="ARBA00012556"/>
    </source>
</evidence>
<dbReference type="Pfam" id="PF19127">
    <property type="entry name" value="Choline_bind_3"/>
    <property type="match status" value="1"/>
</dbReference>
<evidence type="ECO:0000313" key="13">
    <source>
        <dbReference type="Proteomes" id="UP000321089"/>
    </source>
</evidence>
<dbReference type="SUPFAM" id="SSF48726">
    <property type="entry name" value="Immunoglobulin"/>
    <property type="match status" value="1"/>
</dbReference>
<dbReference type="SMART" id="SM00635">
    <property type="entry name" value="BID_2"/>
    <property type="match status" value="2"/>
</dbReference>
<dbReference type="PANTHER" id="PTHR34983:SF1">
    <property type="entry name" value="ARABINOGALACTAN ENDO-BETA-1,4-GALACTANASE A"/>
    <property type="match status" value="1"/>
</dbReference>
<dbReference type="InterPro" id="IPR003598">
    <property type="entry name" value="Ig_sub2"/>
</dbReference>
<dbReference type="Gene3D" id="3.20.20.80">
    <property type="entry name" value="Glycosidases"/>
    <property type="match status" value="1"/>
</dbReference>
<feature type="compositionally biased region" description="Low complexity" evidence="10">
    <location>
        <begin position="782"/>
        <end position="801"/>
    </location>
</feature>
<dbReference type="Gene3D" id="2.60.40.1080">
    <property type="match status" value="2"/>
</dbReference>
<dbReference type="GO" id="GO:0045490">
    <property type="term" value="P:pectin catabolic process"/>
    <property type="evidence" value="ECO:0007669"/>
    <property type="project" value="TreeGrafter"/>
</dbReference>
<evidence type="ECO:0000256" key="5">
    <source>
        <dbReference type="ARBA" id="ARBA00022801"/>
    </source>
</evidence>
<organism evidence="12 13">
    <name type="scientific">Clostridium butyricum</name>
    <dbReference type="NCBI Taxonomy" id="1492"/>
    <lineage>
        <taxon>Bacteria</taxon>
        <taxon>Bacillati</taxon>
        <taxon>Bacillota</taxon>
        <taxon>Clostridia</taxon>
        <taxon>Eubacteriales</taxon>
        <taxon>Clostridiaceae</taxon>
        <taxon>Clostridium</taxon>
    </lineage>
</organism>
<dbReference type="EMBL" id="BKBC01000032">
    <property type="protein sequence ID" value="GEQ21822.1"/>
    <property type="molecule type" value="Genomic_DNA"/>
</dbReference>
<dbReference type="InterPro" id="IPR036179">
    <property type="entry name" value="Ig-like_dom_sf"/>
</dbReference>
<protein>
    <recommendedName>
        <fullName evidence="3 9">Arabinogalactan endo-beta-1,4-galactanase</fullName>
        <ecNumber evidence="3 9">3.2.1.89</ecNumber>
    </recommendedName>
</protein>
<dbReference type="GO" id="GO:0031218">
    <property type="term" value="F:arabinogalactan endo-1,4-beta-galactosidase activity"/>
    <property type="evidence" value="ECO:0007669"/>
    <property type="project" value="UniProtKB-EC"/>
</dbReference>
<dbReference type="PROSITE" id="PS50835">
    <property type="entry name" value="IG_LIKE"/>
    <property type="match status" value="1"/>
</dbReference>
<dbReference type="InterPro" id="IPR017853">
    <property type="entry name" value="GH"/>
</dbReference>
<comment type="similarity">
    <text evidence="2 9">Belongs to the glycosyl hydrolase 53 family.</text>
</comment>
<dbReference type="AlphaFoldDB" id="A0A512TNH9"/>
<name>A0A512TNH9_CLOBU</name>
<dbReference type="InterPro" id="IPR018337">
    <property type="entry name" value="Cell_wall/Cho-bd_repeat"/>
</dbReference>
<feature type="domain" description="Ig-like" evidence="11">
    <location>
        <begin position="693"/>
        <end position="782"/>
    </location>
</feature>
<comment type="caution">
    <text evidence="12">The sequence shown here is derived from an EMBL/GenBank/DDBJ whole genome shotgun (WGS) entry which is preliminary data.</text>
</comment>
<keyword evidence="4" id="KW-0677">Repeat</keyword>
<dbReference type="InterPro" id="IPR013098">
    <property type="entry name" value="Ig_I-set"/>
</dbReference>
<sequence length="1049" mass="115166">MIKNLKSIFSLVLCVILMLTISLFPTKKVQAATSFAKGADVGWLPQMEEDGFIFKNDEGKEEDCLQILKDHGIDSIRLRTWVNPSDDSHAGHCSTDETVAMAVRAKDMGFRIMIDFHYSDSWADPGKQVIPEAWKDDDLEQLKTHVYDYTKDVMTKLKDAGVIPEWVQVGNEINPGMLLPIGNITNPSNLAQLINNGYDAVKEVSPTTKVILHRANGYKNSEFRSFFDKLKANNAKYDVIGVSYYPEGVYTDTIDDLGNNLNDMASRYDKEVMVVEVGSDCSIDEVNAHNMLVAVQKKVSEVPNGKGIGVFYWEPEGAKSWSGYSMSAWNGYDGNDNDGQPTKAMDAFLPGEVELNLNPVIGISLDKEEATVEVGSTVTINATLTPSDSTYKGVIFSSSDESIAKINTSNGIVIGMAPGVVTITATSYDQHITATCQITVIQSRNLIKNSSFELDKENWNVAGDTNSVTFENDSYKGDKALHYYNGDFEASQIITGLENGFYKLSAWASGGGEEKLSEIFAVNENGQRYSEPFINTGWDVWNKFIVNNIEVTDGKVTIGANVKMNDAGGQWGNIDEFELIQISTEINKSPIINSIVTTPESVTLAPGETKKLTAKVDGENGADETVIWSSSDESNKVTVDKNGLVSVEEDATLGDYEIKAVSTVDKSKFGITKIKVVNDPDNSGKDNSESDKKQLTITKQPDDLTLNEGQIARFNIEVTGKAPFNYQWQKNCKDLEDDKNLYGANEATLTIENVTTSDSGVYICKVTDYIGNETTSSAVRLSVNSDSSSTDNNNSNVSSSSSHRHHHSSNSSSNESSNNNGEKTNLNQGSSITSEDANIITALGEGTQAEKAKEFVASNGNKLFITPIYKNGKSMGTIIKSEGLSLATTIYMDKKVSEDVGIYKYVPSLNKYIKLSEGVVIENNTITLPTQANTTYLASTAEMLSRETIKQGWNKVNNNWYMVNGTGDLQVGWQKDNVGWAYLSPTNGVMQTNWLLDVGKWYYLKDNGYMATGWIKDGYTWYYCNADGSMAANTTIDGYHIGSNGAWIE</sequence>
<evidence type="ECO:0000256" key="9">
    <source>
        <dbReference type="RuleBase" id="RU361192"/>
    </source>
</evidence>
<dbReference type="PROSITE" id="PS51170">
    <property type="entry name" value="CW"/>
    <property type="match status" value="2"/>
</dbReference>
<feature type="repeat" description="Cell wall-binding" evidence="8">
    <location>
        <begin position="1011"/>
        <end position="1030"/>
    </location>
</feature>
<dbReference type="SUPFAM" id="SSF51445">
    <property type="entry name" value="(Trans)glycosidases"/>
    <property type="match status" value="1"/>
</dbReference>
<evidence type="ECO:0000256" key="2">
    <source>
        <dbReference type="ARBA" id="ARBA00010687"/>
    </source>
</evidence>
<dbReference type="FunFam" id="2.60.40.10:FF:000107">
    <property type="entry name" value="Myosin, light chain kinase a"/>
    <property type="match status" value="1"/>
</dbReference>
<evidence type="ECO:0000256" key="4">
    <source>
        <dbReference type="ARBA" id="ARBA00022737"/>
    </source>
</evidence>
<dbReference type="Proteomes" id="UP000321089">
    <property type="component" value="Unassembled WGS sequence"/>
</dbReference>
<dbReference type="InterPro" id="IPR007110">
    <property type="entry name" value="Ig-like_dom"/>
</dbReference>
<dbReference type="SUPFAM" id="SSF69360">
    <property type="entry name" value="Cell wall binding repeat"/>
    <property type="match status" value="1"/>
</dbReference>
<dbReference type="InterPro" id="IPR008964">
    <property type="entry name" value="Invasin/intimin_cell_adhesion"/>
</dbReference>
<feature type="compositionally biased region" description="Low complexity" evidence="10">
    <location>
        <begin position="809"/>
        <end position="820"/>
    </location>
</feature>
<accession>A0A512TNH9</accession>
<evidence type="ECO:0000256" key="6">
    <source>
        <dbReference type="ARBA" id="ARBA00023295"/>
    </source>
</evidence>
<dbReference type="SMART" id="SM00408">
    <property type="entry name" value="IGc2"/>
    <property type="match status" value="1"/>
</dbReference>
<dbReference type="Gene3D" id="2.10.270.10">
    <property type="entry name" value="Cholin Binding"/>
    <property type="match status" value="1"/>
</dbReference>
<dbReference type="InterPro" id="IPR011683">
    <property type="entry name" value="Glyco_hydro_53"/>
</dbReference>
<proteinExistence type="inferred from homology"/>
<dbReference type="Pfam" id="PF07745">
    <property type="entry name" value="Glyco_hydro_53"/>
    <property type="match status" value="1"/>
</dbReference>
<evidence type="ECO:0000256" key="7">
    <source>
        <dbReference type="ARBA" id="ARBA00023319"/>
    </source>
</evidence>
<feature type="region of interest" description="Disordered" evidence="10">
    <location>
        <begin position="781"/>
        <end position="831"/>
    </location>
</feature>